<evidence type="ECO:0000256" key="1">
    <source>
        <dbReference type="SAM" id="MobiDB-lite"/>
    </source>
</evidence>
<accession>A0A1L7W6R7</accession>
<evidence type="ECO:0000313" key="3">
    <source>
        <dbReference type="Proteomes" id="UP000183971"/>
    </source>
</evidence>
<feature type="region of interest" description="Disordered" evidence="1">
    <location>
        <begin position="66"/>
        <end position="99"/>
    </location>
</feature>
<protein>
    <submittedName>
        <fullName evidence="2">Uncharacterized protein</fullName>
    </submittedName>
</protein>
<dbReference type="VEuPathDB" id="FungiDB:FPRO_12894"/>
<organism evidence="2 3">
    <name type="scientific">Fusarium proliferatum (strain ET1)</name>
    <name type="common">Orchid endophyte fungus</name>
    <dbReference type="NCBI Taxonomy" id="1227346"/>
    <lineage>
        <taxon>Eukaryota</taxon>
        <taxon>Fungi</taxon>
        <taxon>Dikarya</taxon>
        <taxon>Ascomycota</taxon>
        <taxon>Pezizomycotina</taxon>
        <taxon>Sordariomycetes</taxon>
        <taxon>Hypocreomycetidae</taxon>
        <taxon>Hypocreales</taxon>
        <taxon>Nectriaceae</taxon>
        <taxon>Fusarium</taxon>
        <taxon>Fusarium fujikuroi species complex</taxon>
    </lineage>
</organism>
<proteinExistence type="predicted"/>
<evidence type="ECO:0000313" key="2">
    <source>
        <dbReference type="EMBL" id="CZR48284.1"/>
    </source>
</evidence>
<sequence length="182" mass="20380">MAFSVQFLVCASNSSINPNDPIPRLSCIGSAPSSPHALKEAIRGGIDLPPKLLEINAALRRKRAHDIDLEKSRRHRAKRRAQDPISYKQRVPSDKKSWSLKSPDKVLKIAAKVQEKNESTNRFVYGTCEEPFQTQAALDAHLNTEKHAKRAAGMQLAPLSMFAQNLKNQRPIPLYSMQQAFP</sequence>
<dbReference type="AlphaFoldDB" id="A0A1L7W6R7"/>
<dbReference type="Proteomes" id="UP000183971">
    <property type="component" value="Unassembled WGS sequence"/>
</dbReference>
<dbReference type="EMBL" id="FJOF01000013">
    <property type="protein sequence ID" value="CZR48284.1"/>
    <property type="molecule type" value="Genomic_DNA"/>
</dbReference>
<keyword evidence="3" id="KW-1185">Reference proteome</keyword>
<comment type="caution">
    <text evidence="2">The sequence shown here is derived from an EMBL/GenBank/DDBJ whole genome shotgun (WGS) entry which is preliminary data.</text>
</comment>
<dbReference type="RefSeq" id="XP_031088817.1">
    <property type="nucleotide sequence ID" value="XM_031223461.1"/>
</dbReference>
<reference evidence="3" key="1">
    <citation type="journal article" date="2016" name="Genome Biol. Evol.">
        <title>Comparative 'omics' of the Fusarium fujikuroi species complex highlights differences in genetic potential and metabolite synthesis.</title>
        <authorList>
            <person name="Niehaus E.-M."/>
            <person name="Muensterkoetter M."/>
            <person name="Proctor R.H."/>
            <person name="Brown D.W."/>
            <person name="Sharon A."/>
            <person name="Idan Y."/>
            <person name="Oren-Young L."/>
            <person name="Sieber C.M."/>
            <person name="Novak O."/>
            <person name="Pencik A."/>
            <person name="Tarkowska D."/>
            <person name="Hromadova K."/>
            <person name="Freeman S."/>
            <person name="Maymon M."/>
            <person name="Elazar M."/>
            <person name="Youssef S.A."/>
            <person name="El-Shabrawy E.S.M."/>
            <person name="Shalaby A.B.A."/>
            <person name="Houterman P."/>
            <person name="Brock N.L."/>
            <person name="Burkhardt I."/>
            <person name="Tsavkelova E.A."/>
            <person name="Dickschat J.S."/>
            <person name="Galuszka P."/>
            <person name="Gueldener U."/>
            <person name="Tudzynski B."/>
        </authorList>
    </citation>
    <scope>NUCLEOTIDE SEQUENCE [LARGE SCALE GENOMIC DNA]</scope>
    <source>
        <strain evidence="3">ET1</strain>
    </source>
</reference>
<gene>
    <name evidence="2" type="ORF">FPRO_12894</name>
</gene>
<name>A0A1L7W6R7_FUSPR</name>
<dbReference type="GeneID" id="42057758"/>